<dbReference type="SUPFAM" id="SSF52266">
    <property type="entry name" value="SGNH hydrolase"/>
    <property type="match status" value="1"/>
</dbReference>
<dbReference type="EMBL" id="JADWDC010000013">
    <property type="protein sequence ID" value="MCC0176873.1"/>
    <property type="molecule type" value="Genomic_DNA"/>
</dbReference>
<evidence type="ECO:0000313" key="1">
    <source>
        <dbReference type="EMBL" id="MCC0176873.1"/>
    </source>
</evidence>
<dbReference type="AlphaFoldDB" id="A0A964BQT6"/>
<name>A0A964BQT6_9CYAN</name>
<evidence type="ECO:0000313" key="2">
    <source>
        <dbReference type="Proteomes" id="UP000729733"/>
    </source>
</evidence>
<protein>
    <submittedName>
        <fullName evidence="1">Uncharacterized protein</fullName>
    </submittedName>
</protein>
<organism evidence="1 2">
    <name type="scientific">Waterburya agarophytonicola KI4</name>
    <dbReference type="NCBI Taxonomy" id="2874699"/>
    <lineage>
        <taxon>Bacteria</taxon>
        <taxon>Bacillati</taxon>
        <taxon>Cyanobacteriota</taxon>
        <taxon>Cyanophyceae</taxon>
        <taxon>Pleurocapsales</taxon>
        <taxon>Hyellaceae</taxon>
        <taxon>Waterburya</taxon>
        <taxon>Waterburya agarophytonicola</taxon>
    </lineage>
</organism>
<reference evidence="1" key="1">
    <citation type="journal article" date="2021" name="Antonie Van Leeuwenhoek">
        <title>Draft genome and description of Waterburya agarophytonicola gen. nov. sp. nov. (Pleurocapsales, Cyanobacteria): a seaweed symbiont.</title>
        <authorList>
            <person name="Bonthond G."/>
            <person name="Shalygin S."/>
            <person name="Bayer T."/>
            <person name="Weinberger F."/>
        </authorList>
    </citation>
    <scope>NUCLEOTIDE SEQUENCE</scope>
    <source>
        <strain evidence="1">KI4</strain>
    </source>
</reference>
<dbReference type="Proteomes" id="UP000729733">
    <property type="component" value="Unassembled WGS sequence"/>
</dbReference>
<keyword evidence="2" id="KW-1185">Reference proteome</keyword>
<proteinExistence type="predicted"/>
<sequence>MNGKTWSITGLVHTLHERQFDFIVYDNFMDILGKLLFSKKDNSSFFLNTNKADNWEDFFYMEKNRISISYCLEYYEKMMRFLKQKNPNVQIIFINFPLMHKHESAKKRVQEINEKYLQNEFLRKNTFFIPAGHIQPEYLMNDHHFQEHQGRNLYQDYASIVRVLMDKKYSHSQWNEFIKDKQNSLLDYAHQRFSLATSITV</sequence>
<accession>A0A964BQT6</accession>
<comment type="caution">
    <text evidence="1">The sequence shown here is derived from an EMBL/GenBank/DDBJ whole genome shotgun (WGS) entry which is preliminary data.</text>
</comment>
<dbReference type="RefSeq" id="WP_229639909.1">
    <property type="nucleotide sequence ID" value="NZ_JADWDC010000013.1"/>
</dbReference>
<gene>
    <name evidence="1" type="ORF">I4641_07765</name>
</gene>